<sequence length="89" mass="9227">MAAPARRGDAGAPARRGDAGRDAAATRARGYRQRLAPVLAAITAEAGATPEGIAACLTRRGIPKPRGGRVWTPPDVRRLLSRLADEAAS</sequence>
<protein>
    <recommendedName>
        <fullName evidence="4">Recombinase domain-containing protein</fullName>
    </recommendedName>
</protein>
<evidence type="ECO:0000313" key="3">
    <source>
        <dbReference type="Proteomes" id="UP000061432"/>
    </source>
</evidence>
<gene>
    <name evidence="2" type="ORF">Maq22A_c22910</name>
</gene>
<evidence type="ECO:0000313" key="2">
    <source>
        <dbReference type="EMBL" id="BAQ47551.1"/>
    </source>
</evidence>
<reference evidence="3" key="2">
    <citation type="submission" date="2015-01" db="EMBL/GenBank/DDBJ databases">
        <title>Complete genome sequence of Methylobacterium aquaticum strain 22A.</title>
        <authorList>
            <person name="Tani A."/>
            <person name="Ogura Y."/>
            <person name="Hayashi T."/>
        </authorList>
    </citation>
    <scope>NUCLEOTIDE SEQUENCE [LARGE SCALE GENOMIC DNA]</scope>
    <source>
        <strain evidence="3">MA-22A</strain>
    </source>
</reference>
<dbReference type="Proteomes" id="UP000061432">
    <property type="component" value="Chromosome"/>
</dbReference>
<dbReference type="RefSeq" id="WP_060848479.1">
    <property type="nucleotide sequence ID" value="NZ_AP014704.1"/>
</dbReference>
<feature type="compositionally biased region" description="Low complexity" evidence="1">
    <location>
        <begin position="1"/>
        <end position="14"/>
    </location>
</feature>
<accession>A0A0C6F4D7</accession>
<dbReference type="EMBL" id="AP014704">
    <property type="protein sequence ID" value="BAQ47551.1"/>
    <property type="molecule type" value="Genomic_DNA"/>
</dbReference>
<name>A0A0C6F4D7_9HYPH</name>
<reference evidence="2 3" key="1">
    <citation type="journal article" date="2015" name="Genome Announc.">
        <title>Complete Genome Sequence of Methylobacterium aquaticum Strain 22A, Isolated from Racomitrium japonicum Moss.</title>
        <authorList>
            <person name="Tani A."/>
            <person name="Ogura Y."/>
            <person name="Hayashi T."/>
            <person name="Kimbara K."/>
        </authorList>
    </citation>
    <scope>NUCLEOTIDE SEQUENCE [LARGE SCALE GENOMIC DNA]</scope>
    <source>
        <strain evidence="2 3">MA-22A</strain>
    </source>
</reference>
<organism evidence="2 3">
    <name type="scientific">Methylobacterium aquaticum</name>
    <dbReference type="NCBI Taxonomy" id="270351"/>
    <lineage>
        <taxon>Bacteria</taxon>
        <taxon>Pseudomonadati</taxon>
        <taxon>Pseudomonadota</taxon>
        <taxon>Alphaproteobacteria</taxon>
        <taxon>Hyphomicrobiales</taxon>
        <taxon>Methylobacteriaceae</taxon>
        <taxon>Methylobacterium</taxon>
    </lineage>
</organism>
<dbReference type="OrthoDB" id="8005467at2"/>
<feature type="region of interest" description="Disordered" evidence="1">
    <location>
        <begin position="1"/>
        <end position="28"/>
    </location>
</feature>
<evidence type="ECO:0008006" key="4">
    <source>
        <dbReference type="Google" id="ProtNLM"/>
    </source>
</evidence>
<dbReference type="KEGG" id="maqu:Maq22A_c22910"/>
<evidence type="ECO:0000256" key="1">
    <source>
        <dbReference type="SAM" id="MobiDB-lite"/>
    </source>
</evidence>
<proteinExistence type="predicted"/>
<dbReference type="AlphaFoldDB" id="A0A0C6F4D7"/>
<dbReference type="STRING" id="270351.Maq22A_c22910"/>
<dbReference type="PATRIC" id="fig|270351.10.peg.4419"/>